<dbReference type="Proteomes" id="UP000790709">
    <property type="component" value="Unassembled WGS sequence"/>
</dbReference>
<evidence type="ECO:0000313" key="2">
    <source>
        <dbReference type="Proteomes" id="UP000790709"/>
    </source>
</evidence>
<protein>
    <submittedName>
        <fullName evidence="1">Uncharacterized protein</fullName>
    </submittedName>
</protein>
<reference evidence="1" key="1">
    <citation type="journal article" date="2021" name="New Phytol.">
        <title>Evolutionary innovations through gain and loss of genes in the ectomycorrhizal Boletales.</title>
        <authorList>
            <person name="Wu G."/>
            <person name="Miyauchi S."/>
            <person name="Morin E."/>
            <person name="Kuo A."/>
            <person name="Drula E."/>
            <person name="Varga T."/>
            <person name="Kohler A."/>
            <person name="Feng B."/>
            <person name="Cao Y."/>
            <person name="Lipzen A."/>
            <person name="Daum C."/>
            <person name="Hundley H."/>
            <person name="Pangilinan J."/>
            <person name="Johnson J."/>
            <person name="Barry K."/>
            <person name="LaButti K."/>
            <person name="Ng V."/>
            <person name="Ahrendt S."/>
            <person name="Min B."/>
            <person name="Choi I.G."/>
            <person name="Park H."/>
            <person name="Plett J.M."/>
            <person name="Magnuson J."/>
            <person name="Spatafora J.W."/>
            <person name="Nagy L.G."/>
            <person name="Henrissat B."/>
            <person name="Grigoriev I.V."/>
            <person name="Yang Z.L."/>
            <person name="Xu J."/>
            <person name="Martin F.M."/>
        </authorList>
    </citation>
    <scope>NUCLEOTIDE SEQUENCE</scope>
    <source>
        <strain evidence="1">KUC20120723A-06</strain>
    </source>
</reference>
<organism evidence="1 2">
    <name type="scientific">Leucogyrophana mollusca</name>
    <dbReference type="NCBI Taxonomy" id="85980"/>
    <lineage>
        <taxon>Eukaryota</taxon>
        <taxon>Fungi</taxon>
        <taxon>Dikarya</taxon>
        <taxon>Basidiomycota</taxon>
        <taxon>Agaricomycotina</taxon>
        <taxon>Agaricomycetes</taxon>
        <taxon>Agaricomycetidae</taxon>
        <taxon>Boletales</taxon>
        <taxon>Boletales incertae sedis</taxon>
        <taxon>Leucogyrophana</taxon>
    </lineage>
</organism>
<dbReference type="EMBL" id="MU266594">
    <property type="protein sequence ID" value="KAH7920239.1"/>
    <property type="molecule type" value="Genomic_DNA"/>
</dbReference>
<proteinExistence type="predicted"/>
<name>A0ACB8B4Q9_9AGAM</name>
<accession>A0ACB8B4Q9</accession>
<evidence type="ECO:0000313" key="1">
    <source>
        <dbReference type="EMBL" id="KAH7920239.1"/>
    </source>
</evidence>
<comment type="caution">
    <text evidence="1">The sequence shown here is derived from an EMBL/GenBank/DDBJ whole genome shotgun (WGS) entry which is preliminary data.</text>
</comment>
<keyword evidence="2" id="KW-1185">Reference proteome</keyword>
<gene>
    <name evidence="1" type="ORF">BV22DRAFT_815892</name>
</gene>
<sequence>MIFFNRKPKLSTLPTGWPSPFHNKCSQRDCIHANSPKVAKGVYPCKGVPGGFFCEGTYKISSTRARETERYLQEMARQAAEEEERKRRAVDLKRMEMDARRRGKESVDRVLAEERARSAQIPRTVRGLEIKRVPQHSPYSRPEVRGRRPSQVQIEQEYVSDQIMMQMYPDRRIQPRWI</sequence>